<evidence type="ECO:0000313" key="5">
    <source>
        <dbReference type="EMBL" id="SFP13896.1"/>
    </source>
</evidence>
<keyword evidence="3" id="KW-0328">Glycosyltransferase</keyword>
<evidence type="ECO:0000313" key="6">
    <source>
        <dbReference type="Proteomes" id="UP000198857"/>
    </source>
</evidence>
<organism evidence="5 6">
    <name type="scientific">Geodermatophilus dictyosporus</name>
    <dbReference type="NCBI Taxonomy" id="1523247"/>
    <lineage>
        <taxon>Bacteria</taxon>
        <taxon>Bacillati</taxon>
        <taxon>Actinomycetota</taxon>
        <taxon>Actinomycetes</taxon>
        <taxon>Geodermatophilales</taxon>
        <taxon>Geodermatophilaceae</taxon>
        <taxon>Geodermatophilus</taxon>
    </lineage>
</organism>
<dbReference type="AlphaFoldDB" id="A0A1I5MXM5"/>
<dbReference type="RefSeq" id="WP_169064051.1">
    <property type="nucleotide sequence ID" value="NZ_FOWQ01000003.1"/>
</dbReference>
<dbReference type="Gene3D" id="3.90.550.10">
    <property type="entry name" value="Spore Coat Polysaccharide Biosynthesis Protein SpsA, Chain A"/>
    <property type="match status" value="1"/>
</dbReference>
<dbReference type="STRING" id="1523247.SAMN05660464_2186"/>
<dbReference type="InterPro" id="IPR029044">
    <property type="entry name" value="Nucleotide-diphossugar_trans"/>
</dbReference>
<proteinExistence type="inferred from homology"/>
<dbReference type="EMBL" id="FOWQ01000003">
    <property type="protein sequence ID" value="SFP13896.1"/>
    <property type="molecule type" value="Genomic_DNA"/>
</dbReference>
<name>A0A1I5MXM5_9ACTN</name>
<keyword evidence="6" id="KW-1185">Reference proteome</keyword>
<evidence type="ECO:0000256" key="2">
    <source>
        <dbReference type="ARBA" id="ARBA00006739"/>
    </source>
</evidence>
<dbReference type="Proteomes" id="UP000198857">
    <property type="component" value="Unassembled WGS sequence"/>
</dbReference>
<dbReference type="GO" id="GO:0016757">
    <property type="term" value="F:glycosyltransferase activity"/>
    <property type="evidence" value="ECO:0007669"/>
    <property type="project" value="UniProtKB-KW"/>
</dbReference>
<evidence type="ECO:0000256" key="3">
    <source>
        <dbReference type="ARBA" id="ARBA00022676"/>
    </source>
</evidence>
<comment type="pathway">
    <text evidence="1">Cell wall biogenesis; cell wall polysaccharide biosynthesis.</text>
</comment>
<protein>
    <submittedName>
        <fullName evidence="5">Glycosyltransferase, GT2 family</fullName>
    </submittedName>
</protein>
<dbReference type="PANTHER" id="PTHR43179">
    <property type="entry name" value="RHAMNOSYLTRANSFERASE WBBL"/>
    <property type="match status" value="1"/>
</dbReference>
<reference evidence="6" key="1">
    <citation type="submission" date="2016-10" db="EMBL/GenBank/DDBJ databases">
        <authorList>
            <person name="Varghese N."/>
            <person name="Submissions S."/>
        </authorList>
    </citation>
    <scope>NUCLEOTIDE SEQUENCE [LARGE SCALE GENOMIC DNA]</scope>
    <source>
        <strain evidence="6">DSM 44208</strain>
    </source>
</reference>
<evidence type="ECO:0000256" key="4">
    <source>
        <dbReference type="ARBA" id="ARBA00022679"/>
    </source>
</evidence>
<accession>A0A1I5MXM5</accession>
<keyword evidence="4 5" id="KW-0808">Transferase</keyword>
<dbReference type="PANTHER" id="PTHR43179:SF12">
    <property type="entry name" value="GALACTOFURANOSYLTRANSFERASE GLFT2"/>
    <property type="match status" value="1"/>
</dbReference>
<gene>
    <name evidence="5" type="ORF">SAMN05660464_2186</name>
</gene>
<comment type="similarity">
    <text evidence="2">Belongs to the glycosyltransferase 2 family.</text>
</comment>
<evidence type="ECO:0000256" key="1">
    <source>
        <dbReference type="ARBA" id="ARBA00004776"/>
    </source>
</evidence>
<sequence length="316" mass="33884">MTERPTPPPSGEDRLADTELVVVAYRSRAQVEQMLAGLPADLPLVVVDNSDGADGLEQLVVARPGGRYLRGGGVGFARAANLGARTSGARHLVFVNPDTRPTTGDLATLVEDVATDPSCSASGGTLVEPDGRSQIGVGGWEPTVRRSAVHALGLHKLLPRAGIYARPVIGRPEALDWVSGGCMAVRRQTFLDLGCFDEDFYVYNEDVAFGRASRRAGLAQRLRTDVPITGSSGGSGAPSLEMMRLRGASMARYLRKFHPRVRAEVMVATFGLGYAVRAAVRVLRRDRRRAAEFWAHAVGTFTGRAFVGGRLVTSRT</sequence>
<dbReference type="SUPFAM" id="SSF53448">
    <property type="entry name" value="Nucleotide-diphospho-sugar transferases"/>
    <property type="match status" value="1"/>
</dbReference>